<keyword evidence="1" id="KW-1185">Reference proteome</keyword>
<gene>
    <name evidence="2" type="primary">LOC102805610</name>
</gene>
<evidence type="ECO:0000313" key="1">
    <source>
        <dbReference type="Proteomes" id="UP000694865"/>
    </source>
</evidence>
<proteinExistence type="predicted"/>
<organism evidence="1 2">
    <name type="scientific">Saccoglossus kowalevskii</name>
    <name type="common">Acorn worm</name>
    <dbReference type="NCBI Taxonomy" id="10224"/>
    <lineage>
        <taxon>Eukaryota</taxon>
        <taxon>Metazoa</taxon>
        <taxon>Hemichordata</taxon>
        <taxon>Enteropneusta</taxon>
        <taxon>Harrimaniidae</taxon>
        <taxon>Saccoglossus</taxon>
    </lineage>
</organism>
<sequence>MMGVETWKEAMELFPKETQRENLSRFTKLPFRPNIPDTFVRYCQSIRKRNDKDSNTVQECLYGIDGSKGIVLHHDVLKLSPKTLKENGVKSNGFDCVIVDVPDEWLTEEIKELVITVKTINTSIDNYRLVLLCDTSLMTRIKGELIKTNTFTKVEEIFYYVENTRKEPTSILTESVHGVVIAYYAEKWSHHT</sequence>
<dbReference type="Proteomes" id="UP000694865">
    <property type="component" value="Unplaced"/>
</dbReference>
<dbReference type="GeneID" id="102805610"/>
<accession>A0ABM0M730</accession>
<name>A0ABM0M730_SACKO</name>
<protein>
    <submittedName>
        <fullName evidence="2">Uncharacterized protein LOC102805610</fullName>
    </submittedName>
</protein>
<dbReference type="RefSeq" id="XP_006815821.1">
    <property type="nucleotide sequence ID" value="XM_006815758.1"/>
</dbReference>
<evidence type="ECO:0000313" key="2">
    <source>
        <dbReference type="RefSeq" id="XP_006815821.1"/>
    </source>
</evidence>
<reference evidence="2" key="1">
    <citation type="submission" date="2025-08" db="UniProtKB">
        <authorList>
            <consortium name="RefSeq"/>
        </authorList>
    </citation>
    <scope>IDENTIFICATION</scope>
    <source>
        <tissue evidence="2">Testes</tissue>
    </source>
</reference>